<dbReference type="NCBIfam" id="TIGR02937">
    <property type="entry name" value="sigma70-ECF"/>
    <property type="match status" value="1"/>
</dbReference>
<reference evidence="8 9" key="1">
    <citation type="submission" date="2016-10" db="EMBL/GenBank/DDBJ databases">
        <authorList>
            <person name="de Groot N.N."/>
        </authorList>
    </citation>
    <scope>NUCLEOTIDE SEQUENCE [LARGE SCALE GENOMIC DNA]</scope>
    <source>
        <strain evidence="8 9">CGMCC 4.2026</strain>
    </source>
</reference>
<organism evidence="8 9">
    <name type="scientific">Actinacidiphila rubida</name>
    <dbReference type="NCBI Taxonomy" id="310780"/>
    <lineage>
        <taxon>Bacteria</taxon>
        <taxon>Bacillati</taxon>
        <taxon>Actinomycetota</taxon>
        <taxon>Actinomycetes</taxon>
        <taxon>Kitasatosporales</taxon>
        <taxon>Streptomycetaceae</taxon>
        <taxon>Actinacidiphila</taxon>
    </lineage>
</organism>
<gene>
    <name evidence="8" type="ORF">SAMN05216267_102411</name>
</gene>
<dbReference type="Pfam" id="PF08281">
    <property type="entry name" value="Sigma70_r4_2"/>
    <property type="match status" value="1"/>
</dbReference>
<dbReference type="SUPFAM" id="SSF88659">
    <property type="entry name" value="Sigma3 and sigma4 domains of RNA polymerase sigma factors"/>
    <property type="match status" value="1"/>
</dbReference>
<dbReference type="InterPro" id="IPR014284">
    <property type="entry name" value="RNA_pol_sigma-70_dom"/>
</dbReference>
<protein>
    <submittedName>
        <fullName evidence="8">RNA polymerase sigma-70 factor, ECF subfamily</fullName>
    </submittedName>
</protein>
<name>A0A1H8NZ67_9ACTN</name>
<evidence type="ECO:0000256" key="1">
    <source>
        <dbReference type="ARBA" id="ARBA00010641"/>
    </source>
</evidence>
<dbReference type="STRING" id="310780.SAMN05216267_102411"/>
<dbReference type="InterPro" id="IPR036388">
    <property type="entry name" value="WH-like_DNA-bd_sf"/>
</dbReference>
<dbReference type="PANTHER" id="PTHR43133:SF8">
    <property type="entry name" value="RNA POLYMERASE SIGMA FACTOR HI_1459-RELATED"/>
    <property type="match status" value="1"/>
</dbReference>
<evidence type="ECO:0000256" key="4">
    <source>
        <dbReference type="ARBA" id="ARBA00023125"/>
    </source>
</evidence>
<evidence type="ECO:0000313" key="8">
    <source>
        <dbReference type="EMBL" id="SEO34956.1"/>
    </source>
</evidence>
<dbReference type="InterPro" id="IPR007627">
    <property type="entry name" value="RNA_pol_sigma70_r2"/>
</dbReference>
<keyword evidence="4" id="KW-0238">DNA-binding</keyword>
<dbReference type="InterPro" id="IPR013249">
    <property type="entry name" value="RNA_pol_sigma70_r4_t2"/>
</dbReference>
<dbReference type="SUPFAM" id="SSF88946">
    <property type="entry name" value="Sigma2 domain of RNA polymerase sigma factors"/>
    <property type="match status" value="1"/>
</dbReference>
<dbReference type="InterPro" id="IPR039425">
    <property type="entry name" value="RNA_pol_sigma-70-like"/>
</dbReference>
<dbReference type="GO" id="GO:0006352">
    <property type="term" value="P:DNA-templated transcription initiation"/>
    <property type="evidence" value="ECO:0007669"/>
    <property type="project" value="InterPro"/>
</dbReference>
<dbReference type="AlphaFoldDB" id="A0A1H8NZ67"/>
<dbReference type="Gene3D" id="1.10.1740.10">
    <property type="match status" value="1"/>
</dbReference>
<keyword evidence="2" id="KW-0805">Transcription regulation</keyword>
<evidence type="ECO:0000256" key="5">
    <source>
        <dbReference type="ARBA" id="ARBA00023163"/>
    </source>
</evidence>
<dbReference type="GO" id="GO:0003677">
    <property type="term" value="F:DNA binding"/>
    <property type="evidence" value="ECO:0007669"/>
    <property type="project" value="UniProtKB-KW"/>
</dbReference>
<evidence type="ECO:0000259" key="7">
    <source>
        <dbReference type="Pfam" id="PF08281"/>
    </source>
</evidence>
<comment type="similarity">
    <text evidence="1">Belongs to the sigma-70 factor family. ECF subfamily.</text>
</comment>
<keyword evidence="3" id="KW-0731">Sigma factor</keyword>
<dbReference type="Proteomes" id="UP000181951">
    <property type="component" value="Unassembled WGS sequence"/>
</dbReference>
<dbReference type="Gene3D" id="1.10.10.10">
    <property type="entry name" value="Winged helix-like DNA-binding domain superfamily/Winged helix DNA-binding domain"/>
    <property type="match status" value="1"/>
</dbReference>
<keyword evidence="9" id="KW-1185">Reference proteome</keyword>
<dbReference type="Pfam" id="PF04542">
    <property type="entry name" value="Sigma70_r2"/>
    <property type="match status" value="1"/>
</dbReference>
<dbReference type="InterPro" id="IPR013325">
    <property type="entry name" value="RNA_pol_sigma_r2"/>
</dbReference>
<evidence type="ECO:0000259" key="6">
    <source>
        <dbReference type="Pfam" id="PF04542"/>
    </source>
</evidence>
<sequence length="166" mass="18994">MVSSSHDRAAAELFADLYADLAGWCRRLVDDDGTAHEIASEAFTRLWMHWTTVEEPRGFLYVTAANLVRDHWRRTDRERRAMRRAGTEAALARQQAGAEASVPVRLIVQSMPEKLRTVVLLYYFADLPVRDIASLTKRREGTIRGDLHAAREYLRAVLGERCDHTR</sequence>
<evidence type="ECO:0000256" key="2">
    <source>
        <dbReference type="ARBA" id="ARBA00023015"/>
    </source>
</evidence>
<proteinExistence type="inferred from homology"/>
<dbReference type="InterPro" id="IPR013324">
    <property type="entry name" value="RNA_pol_sigma_r3/r4-like"/>
</dbReference>
<dbReference type="GO" id="GO:0016987">
    <property type="term" value="F:sigma factor activity"/>
    <property type="evidence" value="ECO:0007669"/>
    <property type="project" value="UniProtKB-KW"/>
</dbReference>
<feature type="domain" description="RNA polymerase sigma factor 70 region 4 type 2" evidence="7">
    <location>
        <begin position="104"/>
        <end position="153"/>
    </location>
</feature>
<evidence type="ECO:0000313" key="9">
    <source>
        <dbReference type="Proteomes" id="UP000181951"/>
    </source>
</evidence>
<evidence type="ECO:0000256" key="3">
    <source>
        <dbReference type="ARBA" id="ARBA00023082"/>
    </source>
</evidence>
<dbReference type="EMBL" id="FODD01000024">
    <property type="protein sequence ID" value="SEO34956.1"/>
    <property type="molecule type" value="Genomic_DNA"/>
</dbReference>
<feature type="domain" description="RNA polymerase sigma-70 region 2" evidence="6">
    <location>
        <begin position="13"/>
        <end position="77"/>
    </location>
</feature>
<keyword evidence="5" id="KW-0804">Transcription</keyword>
<accession>A0A1H8NZ67</accession>
<dbReference type="PANTHER" id="PTHR43133">
    <property type="entry name" value="RNA POLYMERASE ECF-TYPE SIGMA FACTO"/>
    <property type="match status" value="1"/>
</dbReference>